<evidence type="ECO:0000313" key="3">
    <source>
        <dbReference type="Proteomes" id="UP001206595"/>
    </source>
</evidence>
<reference evidence="2" key="1">
    <citation type="submission" date="2021-06" db="EMBL/GenBank/DDBJ databases">
        <authorList>
            <consortium name="DOE Joint Genome Institute"/>
            <person name="Mondo S.J."/>
            <person name="Amses K.R."/>
            <person name="Simmons D.R."/>
            <person name="Longcore J.E."/>
            <person name="Seto K."/>
            <person name="Alves G.H."/>
            <person name="Bonds A.E."/>
            <person name="Quandt C.A."/>
            <person name="Davis W.J."/>
            <person name="Chang Y."/>
            <person name="Letcher P.M."/>
            <person name="Powell M.J."/>
            <person name="Kuo A."/>
            <person name="Labutti K."/>
            <person name="Pangilinan J."/>
            <person name="Andreopoulos W."/>
            <person name="Tritt A."/>
            <person name="Riley R."/>
            <person name="Hundley H."/>
            <person name="Johnson J."/>
            <person name="Lipzen A."/>
            <person name="Barry K."/>
            <person name="Berbee M.L."/>
            <person name="Buchler N.E."/>
            <person name="Grigoriev I.V."/>
            <person name="Spatafora J.W."/>
            <person name="Stajich J.E."/>
            <person name="James T.Y."/>
        </authorList>
    </citation>
    <scope>NUCLEOTIDE SEQUENCE</scope>
    <source>
        <strain evidence="2">AG</strain>
    </source>
</reference>
<dbReference type="RefSeq" id="XP_051447251.1">
    <property type="nucleotide sequence ID" value="XM_051586852.1"/>
</dbReference>
<dbReference type="InterPro" id="IPR036047">
    <property type="entry name" value="F-box-like_dom_sf"/>
</dbReference>
<organism evidence="2 3">
    <name type="scientific">Umbelopsis ramanniana AG</name>
    <dbReference type="NCBI Taxonomy" id="1314678"/>
    <lineage>
        <taxon>Eukaryota</taxon>
        <taxon>Fungi</taxon>
        <taxon>Fungi incertae sedis</taxon>
        <taxon>Mucoromycota</taxon>
        <taxon>Mucoromycotina</taxon>
        <taxon>Umbelopsidomycetes</taxon>
        <taxon>Umbelopsidales</taxon>
        <taxon>Umbelopsidaceae</taxon>
        <taxon>Umbelopsis</taxon>
    </lineage>
</organism>
<dbReference type="GeneID" id="75912200"/>
<gene>
    <name evidence="2" type="ORF">K450DRAFT_228058</name>
</gene>
<name>A0AAD5EF26_UMBRA</name>
<dbReference type="Proteomes" id="UP001206595">
    <property type="component" value="Unassembled WGS sequence"/>
</dbReference>
<reference evidence="2" key="2">
    <citation type="journal article" date="2022" name="Proc. Natl. Acad. Sci. U.S.A.">
        <title>Diploid-dominant life cycles characterize the early evolution of Fungi.</title>
        <authorList>
            <person name="Amses K.R."/>
            <person name="Simmons D.R."/>
            <person name="Longcore J.E."/>
            <person name="Mondo S.J."/>
            <person name="Seto K."/>
            <person name="Jeronimo G.H."/>
            <person name="Bonds A.E."/>
            <person name="Quandt C.A."/>
            <person name="Davis W.J."/>
            <person name="Chang Y."/>
            <person name="Federici B.A."/>
            <person name="Kuo A."/>
            <person name="LaButti K."/>
            <person name="Pangilinan J."/>
            <person name="Andreopoulos W."/>
            <person name="Tritt A."/>
            <person name="Riley R."/>
            <person name="Hundley H."/>
            <person name="Johnson J."/>
            <person name="Lipzen A."/>
            <person name="Barry K."/>
            <person name="Lang B.F."/>
            <person name="Cuomo C.A."/>
            <person name="Buchler N.E."/>
            <person name="Grigoriev I.V."/>
            <person name="Spatafora J.W."/>
            <person name="Stajich J.E."/>
            <person name="James T.Y."/>
        </authorList>
    </citation>
    <scope>NUCLEOTIDE SEQUENCE</scope>
    <source>
        <strain evidence="2">AG</strain>
    </source>
</reference>
<sequence length="189" mass="21801">MTNSLQLSNIPLELICLVLQQMSIEDLVRIERTNRHIQSLVLYEIEKRIQHWSEGSSSGDEQLKWRMLVHLSEQEARPYKFDPITKQVTCEVPMKPIEIRLCWDHRREVHCQLLQRQNNPSSSAVKSINDGFTFTLEPTTPVGKTTECHTKGKRCEIDAAVRKEQECGETTYALQVTELRVPLELLASS</sequence>
<dbReference type="EMBL" id="MU620901">
    <property type="protein sequence ID" value="KAI8582247.1"/>
    <property type="molecule type" value="Genomic_DNA"/>
</dbReference>
<accession>A0AAD5EF26</accession>
<dbReference type="Pfam" id="PF00646">
    <property type="entry name" value="F-box"/>
    <property type="match status" value="1"/>
</dbReference>
<dbReference type="AlphaFoldDB" id="A0AAD5EF26"/>
<dbReference type="PROSITE" id="PS50181">
    <property type="entry name" value="FBOX"/>
    <property type="match status" value="1"/>
</dbReference>
<protein>
    <recommendedName>
        <fullName evidence="1">F-box domain-containing protein</fullName>
    </recommendedName>
</protein>
<feature type="domain" description="F-box" evidence="1">
    <location>
        <begin position="4"/>
        <end position="41"/>
    </location>
</feature>
<evidence type="ECO:0000313" key="2">
    <source>
        <dbReference type="EMBL" id="KAI8582247.1"/>
    </source>
</evidence>
<comment type="caution">
    <text evidence="2">The sequence shown here is derived from an EMBL/GenBank/DDBJ whole genome shotgun (WGS) entry which is preliminary data.</text>
</comment>
<dbReference type="SUPFAM" id="SSF81383">
    <property type="entry name" value="F-box domain"/>
    <property type="match status" value="1"/>
</dbReference>
<dbReference type="InterPro" id="IPR001810">
    <property type="entry name" value="F-box_dom"/>
</dbReference>
<proteinExistence type="predicted"/>
<keyword evidence="3" id="KW-1185">Reference proteome</keyword>
<evidence type="ECO:0000259" key="1">
    <source>
        <dbReference type="PROSITE" id="PS50181"/>
    </source>
</evidence>